<evidence type="ECO:0000256" key="3">
    <source>
        <dbReference type="PROSITE-ProRule" id="PRU00192"/>
    </source>
</evidence>
<keyword evidence="4" id="KW-0175">Coiled coil</keyword>
<evidence type="ECO:0000256" key="2">
    <source>
        <dbReference type="ARBA" id="ARBA00022443"/>
    </source>
</evidence>
<dbReference type="CDD" id="cd00071">
    <property type="entry name" value="GMPK"/>
    <property type="match status" value="1"/>
</dbReference>
<reference evidence="10 11" key="1">
    <citation type="submission" date="2022-05" db="EMBL/GenBank/DDBJ databases">
        <authorList>
            <consortium name="Genoscope - CEA"/>
            <person name="William W."/>
        </authorList>
    </citation>
    <scope>NUCLEOTIDE SEQUENCE [LARGE SCALE GENOMIC DNA]</scope>
</reference>
<evidence type="ECO:0000256" key="1">
    <source>
        <dbReference type="ARBA" id="ARBA00007014"/>
    </source>
</evidence>
<evidence type="ECO:0008006" key="12">
    <source>
        <dbReference type="Google" id="ProtNLM"/>
    </source>
</evidence>
<dbReference type="Gene3D" id="3.40.50.300">
    <property type="entry name" value="P-loop containing nucleotide triphosphate hydrolases"/>
    <property type="match status" value="1"/>
</dbReference>
<evidence type="ECO:0000259" key="9">
    <source>
        <dbReference type="PROSITE" id="PS51022"/>
    </source>
</evidence>
<dbReference type="InterPro" id="IPR008144">
    <property type="entry name" value="Guanylate_kin-like_dom"/>
</dbReference>
<dbReference type="Pfam" id="PF00625">
    <property type="entry name" value="Guanylate_kin"/>
    <property type="match status" value="1"/>
</dbReference>
<dbReference type="Pfam" id="PF00595">
    <property type="entry name" value="PDZ"/>
    <property type="match status" value="1"/>
</dbReference>
<dbReference type="CDD" id="cd11862">
    <property type="entry name" value="SH3_MPP"/>
    <property type="match status" value="1"/>
</dbReference>
<feature type="domain" description="SH3" evidence="6">
    <location>
        <begin position="486"/>
        <end position="556"/>
    </location>
</feature>
<dbReference type="InterPro" id="IPR001478">
    <property type="entry name" value="PDZ"/>
</dbReference>
<dbReference type="EMBL" id="CALNXK010000033">
    <property type="protein sequence ID" value="CAH3119103.1"/>
    <property type="molecule type" value="Genomic_DNA"/>
</dbReference>
<dbReference type="Gene3D" id="2.30.30.40">
    <property type="entry name" value="SH3 Domains"/>
    <property type="match status" value="1"/>
</dbReference>
<dbReference type="SUPFAM" id="SSF101288">
    <property type="entry name" value="L27 domain"/>
    <property type="match status" value="1"/>
</dbReference>
<dbReference type="SMART" id="SM00326">
    <property type="entry name" value="SH3"/>
    <property type="match status" value="1"/>
</dbReference>
<dbReference type="InterPro" id="IPR036892">
    <property type="entry name" value="L27_dom_sf"/>
</dbReference>
<dbReference type="Pfam" id="PF02828">
    <property type="entry name" value="L27"/>
    <property type="match status" value="1"/>
</dbReference>
<comment type="caution">
    <text evidence="10">The sequence shown here is derived from an EMBL/GenBank/DDBJ whole genome shotgun (WGS) entry which is preliminary data.</text>
</comment>
<proteinExistence type="inferred from homology"/>
<dbReference type="SUPFAM" id="SSF50044">
    <property type="entry name" value="SH3-domain"/>
    <property type="match status" value="1"/>
</dbReference>
<evidence type="ECO:0000259" key="6">
    <source>
        <dbReference type="PROSITE" id="PS50002"/>
    </source>
</evidence>
<dbReference type="SMART" id="SM00072">
    <property type="entry name" value="GuKc"/>
    <property type="match status" value="1"/>
</dbReference>
<keyword evidence="2 3" id="KW-0728">SH3 domain</keyword>
<feature type="domain" description="PDZ" evidence="8">
    <location>
        <begin position="393"/>
        <end position="478"/>
    </location>
</feature>
<dbReference type="SUPFAM" id="SSF50156">
    <property type="entry name" value="PDZ domain-like"/>
    <property type="match status" value="1"/>
</dbReference>
<feature type="coiled-coil region" evidence="4">
    <location>
        <begin position="770"/>
        <end position="821"/>
    </location>
</feature>
<evidence type="ECO:0000256" key="5">
    <source>
        <dbReference type="SAM" id="MobiDB-lite"/>
    </source>
</evidence>
<name>A0ABN8NSE6_9CNID</name>
<dbReference type="InterPro" id="IPR008145">
    <property type="entry name" value="GK/Ca_channel_bsu"/>
</dbReference>
<dbReference type="PROSITE" id="PS50002">
    <property type="entry name" value="SH3"/>
    <property type="match status" value="1"/>
</dbReference>
<dbReference type="InterPro" id="IPR036034">
    <property type="entry name" value="PDZ_sf"/>
</dbReference>
<evidence type="ECO:0000313" key="11">
    <source>
        <dbReference type="Proteomes" id="UP001159405"/>
    </source>
</evidence>
<evidence type="ECO:0000259" key="8">
    <source>
        <dbReference type="PROSITE" id="PS50106"/>
    </source>
</evidence>
<dbReference type="SMART" id="SM00569">
    <property type="entry name" value="L27"/>
    <property type="match status" value="2"/>
</dbReference>
<accession>A0ABN8NSE6</accession>
<comment type="similarity">
    <text evidence="1">Belongs to the MAGUK family.</text>
</comment>
<dbReference type="Pfam" id="PF00018">
    <property type="entry name" value="SH3_1"/>
    <property type="match status" value="1"/>
</dbReference>
<dbReference type="InterPro" id="IPR050716">
    <property type="entry name" value="MAGUK"/>
</dbReference>
<evidence type="ECO:0000313" key="10">
    <source>
        <dbReference type="EMBL" id="CAH3119103.1"/>
    </source>
</evidence>
<dbReference type="InterPro" id="IPR014775">
    <property type="entry name" value="L27_C"/>
</dbReference>
<feature type="compositionally biased region" description="Acidic residues" evidence="5">
    <location>
        <begin position="181"/>
        <end position="218"/>
    </location>
</feature>
<organism evidence="10 11">
    <name type="scientific">Porites lobata</name>
    <dbReference type="NCBI Taxonomy" id="104759"/>
    <lineage>
        <taxon>Eukaryota</taxon>
        <taxon>Metazoa</taxon>
        <taxon>Cnidaria</taxon>
        <taxon>Anthozoa</taxon>
        <taxon>Hexacorallia</taxon>
        <taxon>Scleractinia</taxon>
        <taxon>Fungiina</taxon>
        <taxon>Poritidae</taxon>
        <taxon>Porites</taxon>
    </lineage>
</organism>
<sequence length="831" mass="94408">MAELTNSTETTSADPTFHRVINCMEQIRLKLDSQEDDVLFLSNYFQSKDFRKLFKVRTAMAYSLDGGISQDAKRGTAIELTKEVLKSFRPYTPVSKEAQELKHIIKKPHFQGLLQAHDFIAKGQLPSNITDEKGSRMFLMNLSEELQAGDDENTIPVENVKTEETENRSSRDDCNGNDETSVNEEYYENDDGGEGKDDDDNDDDDDDYDVENENYDDEGSGKQAEVGEEYGSDEMKDASDDNALDADSFSKDTNLENKHNSVLTVWAQGTDSANPENFNSDPLRWDISTPDTETVEKLDTFSAHVVNLNDVSEVRGATTEDEKNVIPAYIKEEECTEAKDENLVNGVKSRDSEVEFQKNGEEKAVKDGQKSEVVTRQKLGLPVLSRFDSAAKTVRLFRNAKETLGITVKAVKDTENSERIIVARILSGGLAHTFGTLHVNDEILEINGRRVEGMTANEVADLMDGITGSVDFKIVPLRNDRKLTRETKVSLRAFFDYNPLQDPLIPCKEVGIAFSTGDILHVVNMEDAKWWQARKDGCSHDKAGLIPSKDFQEKRQQFKTISPSSDINVHQDKNGKRTLPFWRKRKNDLNKVLCNFVEEVKMDGWPAYEPVAKYLETSEKRRLLLLIGASGVGRNELKKMLLASNPDKFVTTVPHTSRHMRSYETDGREYFFVSRQTMETFISKKKFIEFGEYKGCLYGTSKDSIKRALKTGKTCVLKVQPEVMLLLRTAEFKPYCIFIKPPPLKELRTSRLTVQQAGKAERPSNSTNMRTFKEEDLQEMLRASKELEDNYGKFFDLTVVNKDTEEAYNNIIEAVEGLEREEQWVPRDWVQ</sequence>
<protein>
    <recommendedName>
        <fullName evidence="12">MAGUK p55 subfamily member 7</fullName>
    </recommendedName>
</protein>
<evidence type="ECO:0000259" key="7">
    <source>
        <dbReference type="PROSITE" id="PS50052"/>
    </source>
</evidence>
<feature type="domain" description="Guanylate kinase-like" evidence="7">
    <location>
        <begin position="621"/>
        <end position="816"/>
    </location>
</feature>
<keyword evidence="11" id="KW-1185">Reference proteome</keyword>
<dbReference type="InterPro" id="IPR001452">
    <property type="entry name" value="SH3_domain"/>
</dbReference>
<feature type="compositionally biased region" description="Basic and acidic residues" evidence="5">
    <location>
        <begin position="160"/>
        <end position="174"/>
    </location>
</feature>
<dbReference type="InterPro" id="IPR004172">
    <property type="entry name" value="L27_dom"/>
</dbReference>
<dbReference type="InterPro" id="IPR020590">
    <property type="entry name" value="Guanylate_kinase_CS"/>
</dbReference>
<dbReference type="PROSITE" id="PS50052">
    <property type="entry name" value="GUANYLATE_KINASE_2"/>
    <property type="match status" value="1"/>
</dbReference>
<dbReference type="Gene3D" id="2.30.42.10">
    <property type="match status" value="1"/>
</dbReference>
<dbReference type="InterPro" id="IPR036028">
    <property type="entry name" value="SH3-like_dom_sf"/>
</dbReference>
<dbReference type="PROSITE" id="PS51022">
    <property type="entry name" value="L27"/>
    <property type="match status" value="1"/>
</dbReference>
<dbReference type="Proteomes" id="UP001159405">
    <property type="component" value="Unassembled WGS sequence"/>
</dbReference>
<dbReference type="SUPFAM" id="SSF52540">
    <property type="entry name" value="P-loop containing nucleoside triphosphate hydrolases"/>
    <property type="match status" value="1"/>
</dbReference>
<dbReference type="SMART" id="SM00228">
    <property type="entry name" value="PDZ"/>
    <property type="match status" value="1"/>
</dbReference>
<feature type="region of interest" description="Disordered" evidence="5">
    <location>
        <begin position="147"/>
        <end position="257"/>
    </location>
</feature>
<dbReference type="InterPro" id="IPR027417">
    <property type="entry name" value="P-loop_NTPase"/>
</dbReference>
<dbReference type="Gene3D" id="1.10.287.650">
    <property type="entry name" value="L27 domain"/>
    <property type="match status" value="1"/>
</dbReference>
<dbReference type="PROSITE" id="PS50106">
    <property type="entry name" value="PDZ"/>
    <property type="match status" value="1"/>
</dbReference>
<feature type="compositionally biased region" description="Basic and acidic residues" evidence="5">
    <location>
        <begin position="248"/>
        <end position="257"/>
    </location>
</feature>
<dbReference type="PROSITE" id="PS00856">
    <property type="entry name" value="GUANYLATE_KINASE_1"/>
    <property type="match status" value="1"/>
</dbReference>
<evidence type="ECO:0000256" key="4">
    <source>
        <dbReference type="SAM" id="Coils"/>
    </source>
</evidence>
<gene>
    <name evidence="10" type="ORF">PLOB_00027197</name>
</gene>
<dbReference type="PANTHER" id="PTHR23122">
    <property type="entry name" value="MEMBRANE-ASSOCIATED GUANYLATE KINASE MAGUK"/>
    <property type="match status" value="1"/>
</dbReference>
<feature type="domain" description="L27" evidence="9">
    <location>
        <begin position="70"/>
        <end position="128"/>
    </location>
</feature>